<comment type="caution">
    <text evidence="2">The sequence shown here is derived from an EMBL/GenBank/DDBJ whole genome shotgun (WGS) entry which is preliminary data.</text>
</comment>
<reference evidence="2 3" key="1">
    <citation type="submission" date="2015-09" db="EMBL/GenBank/DDBJ databases">
        <authorList>
            <consortium name="Swine Surveillance"/>
        </authorList>
    </citation>
    <scope>NUCLEOTIDE SEQUENCE [LARGE SCALE GENOMIC DNA]</scope>
    <source>
        <strain evidence="2 3">S613</strain>
    </source>
</reference>
<evidence type="ECO:0000256" key="1">
    <source>
        <dbReference type="SAM" id="SignalP"/>
    </source>
</evidence>
<proteinExistence type="predicted"/>
<sequence length="406" mass="44419">MTGLNMKTFALLALFASTLWVSAGLLSAAPADVPVADQDFYQWLETGQGRNASLAQLRQQCDQVLDADKHLSCSVMVLARMLEAKAANQIPEYYLAIKARHARAIAADADLSSLFSMFGSESLAILATTGNFSVKGSARHAVLQLHPYANDFYIAEQALPFIEVGAANGVSARFVLDTGAPQTRVNIETAKQMGIRMLPDAHYRYSTFYGERGLAARLGILGSLRVGTREFRNILVFVSDRDNLLGLDLISKLGRLKITRRTLELDPPPARRCDAPIALSRQDLNQRLVVAAQLDRRATQAIIDTGNVDYLTAASPGRQVSMAQALTPGGSNVYTGDNKHFQRFTGVLALQGDTLVVSYKYYPGFTIPPSLVDGQYVPSILLGWRVFKDFELNLDLDSGRSCLNRV</sequence>
<dbReference type="GO" id="GO:0006508">
    <property type="term" value="P:proteolysis"/>
    <property type="evidence" value="ECO:0007669"/>
    <property type="project" value="UniProtKB-KW"/>
</dbReference>
<dbReference type="AlphaFoldDB" id="A0A0N8NX31"/>
<keyword evidence="1" id="KW-0732">Signal</keyword>
<evidence type="ECO:0000313" key="2">
    <source>
        <dbReference type="EMBL" id="KPU59065.1"/>
    </source>
</evidence>
<keyword evidence="2" id="KW-0645">Protease</keyword>
<accession>A0A0N8NX31</accession>
<evidence type="ECO:0000313" key="3">
    <source>
        <dbReference type="Proteomes" id="UP000050349"/>
    </source>
</evidence>
<feature type="chain" id="PRO_5006028911" evidence="1">
    <location>
        <begin position="24"/>
        <end position="406"/>
    </location>
</feature>
<dbReference type="Pfam" id="PF13975">
    <property type="entry name" value="gag-asp_proteas"/>
    <property type="match status" value="1"/>
</dbReference>
<gene>
    <name evidence="2" type="ORF">AN403_3460</name>
</gene>
<protein>
    <submittedName>
        <fullName evidence="2">Aspartyl protease family protein</fullName>
    </submittedName>
</protein>
<name>A0A0N8NX31_PSEFL</name>
<keyword evidence="2" id="KW-0378">Hydrolase</keyword>
<dbReference type="PATRIC" id="fig|294.162.peg.3222"/>
<dbReference type="Proteomes" id="UP000050349">
    <property type="component" value="Unassembled WGS sequence"/>
</dbReference>
<dbReference type="EMBL" id="LJXB01000079">
    <property type="protein sequence ID" value="KPU59065.1"/>
    <property type="molecule type" value="Genomic_DNA"/>
</dbReference>
<dbReference type="Gene3D" id="2.40.70.10">
    <property type="entry name" value="Acid Proteases"/>
    <property type="match status" value="1"/>
</dbReference>
<dbReference type="InterPro" id="IPR021109">
    <property type="entry name" value="Peptidase_aspartic_dom_sf"/>
</dbReference>
<dbReference type="CDD" id="cd05483">
    <property type="entry name" value="retropepsin_like_bacteria"/>
    <property type="match status" value="1"/>
</dbReference>
<organism evidence="2 3">
    <name type="scientific">Pseudomonas fluorescens</name>
    <dbReference type="NCBI Taxonomy" id="294"/>
    <lineage>
        <taxon>Bacteria</taxon>
        <taxon>Pseudomonadati</taxon>
        <taxon>Pseudomonadota</taxon>
        <taxon>Gammaproteobacteria</taxon>
        <taxon>Pseudomonadales</taxon>
        <taxon>Pseudomonadaceae</taxon>
        <taxon>Pseudomonas</taxon>
    </lineage>
</organism>
<dbReference type="GO" id="GO:0008233">
    <property type="term" value="F:peptidase activity"/>
    <property type="evidence" value="ECO:0007669"/>
    <property type="project" value="UniProtKB-KW"/>
</dbReference>
<dbReference type="OrthoDB" id="6796137at2"/>
<feature type="signal peptide" evidence="1">
    <location>
        <begin position="1"/>
        <end position="23"/>
    </location>
</feature>
<dbReference type="SUPFAM" id="SSF50630">
    <property type="entry name" value="Acid proteases"/>
    <property type="match status" value="1"/>
</dbReference>
<dbReference type="InterPro" id="IPR034122">
    <property type="entry name" value="Retropepsin-like_bacterial"/>
</dbReference>